<feature type="transmembrane region" description="Helical" evidence="2">
    <location>
        <begin position="167"/>
        <end position="188"/>
    </location>
</feature>
<accession>A0AAF0D5B5</accession>
<protein>
    <submittedName>
        <fullName evidence="3">Uncharacterized protein</fullName>
    </submittedName>
</protein>
<organism evidence="3 4">
    <name type="scientific">Caudoviricetes sp. 'Rudgehvirus jaberico'</name>
    <dbReference type="NCBI Taxonomy" id="3028515"/>
    <lineage>
        <taxon>Viruses</taxon>
        <taxon>Duplodnaviria</taxon>
        <taxon>Heunggongvirae</taxon>
        <taxon>Uroviricota</taxon>
        <taxon>Caudoviricetes</taxon>
        <taxon>Crassvirales</taxon>
        <taxon>Intestiviridae</taxon>
        <taxon>Crudevirinae</taxon>
    </lineage>
</organism>
<keyword evidence="1" id="KW-0175">Coiled coil</keyword>
<keyword evidence="2" id="KW-1133">Transmembrane helix</keyword>
<dbReference type="RefSeq" id="YP_011108668.1">
    <property type="nucleotide sequence ID" value="NC_091965.1"/>
</dbReference>
<proteinExistence type="predicted"/>
<dbReference type="EMBL" id="OQ198719">
    <property type="protein sequence ID" value="WEU69906.1"/>
    <property type="molecule type" value="Genomic_DNA"/>
</dbReference>
<keyword evidence="2" id="KW-0812">Transmembrane</keyword>
<name>A0AAF0D5B5_9CAUD</name>
<evidence type="ECO:0000313" key="4">
    <source>
        <dbReference type="Proteomes" id="UP001269161"/>
    </source>
</evidence>
<sequence>MNELEVVRTVEAYLHDVKRSKVRDVVDNLYKLYKDNNVKLDKANNEIGYREHLIGKKDNTIEVLQAKIADMEDTINDLNVTINTLNVEKNTLSRLLDTSKRNYTELLSKYTSLKEVHDDCSANVRKQSIAIANAQEDLTKLRSDNVYLQSNINKLKHNASCSERKHIFYKIAFIATLAVLLATIVLSLS</sequence>
<evidence type="ECO:0000256" key="1">
    <source>
        <dbReference type="SAM" id="Coils"/>
    </source>
</evidence>
<reference evidence="3" key="1">
    <citation type="submission" date="2023-01" db="EMBL/GenBank/DDBJ databases">
        <title>New crAssphage isolates infecting Bacteroides cellulosilyticus.</title>
        <authorList>
            <person name="Papudeshi B."/>
            <person name="Vega A.A."/>
            <person name="Souza C."/>
            <person name="Giles S.K."/>
            <person name="Mallawaarachchi V."/>
            <person name="Roach M.J."/>
            <person name="An M."/>
            <person name="Jacobson N."/>
            <person name="McNair K."/>
            <person name="Mora M.F."/>
            <person name="Pastrana K."/>
            <person name="Leigh C."/>
            <person name="Cram C."/>
            <person name="Plewa W.S."/>
            <person name="Grigson S.R."/>
            <person name="Bouras G.S."/>
            <person name="Decewicz P."/>
            <person name="Luque A."/>
            <person name="Droit L."/>
            <person name="Handley S."/>
            <person name="Segall A.M."/>
            <person name="Dinsdale E.A."/>
            <person name="Edwards R.A."/>
        </authorList>
    </citation>
    <scope>NUCLEOTIDE SEQUENCE</scope>
    <source>
        <strain evidence="3">Bc11</strain>
    </source>
</reference>
<keyword evidence="4" id="KW-1185">Reference proteome</keyword>
<dbReference type="Proteomes" id="UP001269161">
    <property type="component" value="Segment"/>
</dbReference>
<keyword evidence="2" id="KW-0472">Membrane</keyword>
<evidence type="ECO:0000256" key="2">
    <source>
        <dbReference type="SAM" id="Phobius"/>
    </source>
</evidence>
<feature type="coiled-coil region" evidence="1">
    <location>
        <begin position="61"/>
        <end position="88"/>
    </location>
</feature>
<evidence type="ECO:0000313" key="3">
    <source>
        <dbReference type="EMBL" id="WEU69906.1"/>
    </source>
</evidence>
<dbReference type="Gene3D" id="1.10.287.1490">
    <property type="match status" value="1"/>
</dbReference>
<dbReference type="SUPFAM" id="SSF90257">
    <property type="entry name" value="Myosin rod fragments"/>
    <property type="match status" value="1"/>
</dbReference>